<reference evidence="2 3" key="1">
    <citation type="submission" date="2024-01" db="EMBL/GenBank/DDBJ databases">
        <title>The genomes of 5 underutilized Papilionoideae crops provide insights into root nodulation and disease resistanc.</title>
        <authorList>
            <person name="Yuan L."/>
        </authorList>
    </citation>
    <scope>NUCLEOTIDE SEQUENCE [LARGE SCALE GENOMIC DNA]</scope>
    <source>
        <strain evidence="2">ZHUSHIDOU_FW_LH</strain>
        <tissue evidence="2">Leaf</tissue>
    </source>
</reference>
<sequence length="196" mass="22818">MFWIVLLAVLIQSLLCCWRVTSEYQLLFALIIVFYGINFRFELGTNITLLFHGKLLLVGRCRVELLSTFQSCVKHQKKMQLASVPSGTSDKIGTIQRRLAWPLRKDDTHKSRNGPNFFCTFSLASCSLLRTYWFCYELVRFRMQAFIHVLLFNPTGLAKDLDQAVRRRMVKGIKNAMSVMFGFYFRAYVNLAKISY</sequence>
<gene>
    <name evidence="2" type="ORF">RIF29_40022</name>
</gene>
<evidence type="ECO:0000313" key="2">
    <source>
        <dbReference type="EMBL" id="KAK7245187.1"/>
    </source>
</evidence>
<keyword evidence="1" id="KW-0732">Signal</keyword>
<comment type="caution">
    <text evidence="2">The sequence shown here is derived from an EMBL/GenBank/DDBJ whole genome shotgun (WGS) entry which is preliminary data.</text>
</comment>
<proteinExistence type="predicted"/>
<organism evidence="2 3">
    <name type="scientific">Crotalaria pallida</name>
    <name type="common">Smooth rattlebox</name>
    <name type="synonym">Crotalaria striata</name>
    <dbReference type="NCBI Taxonomy" id="3830"/>
    <lineage>
        <taxon>Eukaryota</taxon>
        <taxon>Viridiplantae</taxon>
        <taxon>Streptophyta</taxon>
        <taxon>Embryophyta</taxon>
        <taxon>Tracheophyta</taxon>
        <taxon>Spermatophyta</taxon>
        <taxon>Magnoliopsida</taxon>
        <taxon>eudicotyledons</taxon>
        <taxon>Gunneridae</taxon>
        <taxon>Pentapetalae</taxon>
        <taxon>rosids</taxon>
        <taxon>fabids</taxon>
        <taxon>Fabales</taxon>
        <taxon>Fabaceae</taxon>
        <taxon>Papilionoideae</taxon>
        <taxon>50 kb inversion clade</taxon>
        <taxon>genistoids sensu lato</taxon>
        <taxon>core genistoids</taxon>
        <taxon>Crotalarieae</taxon>
        <taxon>Crotalaria</taxon>
    </lineage>
</organism>
<dbReference type="EMBL" id="JAYWIO010000008">
    <property type="protein sequence ID" value="KAK7245187.1"/>
    <property type="molecule type" value="Genomic_DNA"/>
</dbReference>
<dbReference type="AlphaFoldDB" id="A0AAN9E4S7"/>
<accession>A0AAN9E4S7</accession>
<evidence type="ECO:0000256" key="1">
    <source>
        <dbReference type="SAM" id="SignalP"/>
    </source>
</evidence>
<feature type="signal peptide" evidence="1">
    <location>
        <begin position="1"/>
        <end position="16"/>
    </location>
</feature>
<feature type="chain" id="PRO_5042938475" evidence="1">
    <location>
        <begin position="17"/>
        <end position="196"/>
    </location>
</feature>
<evidence type="ECO:0000313" key="3">
    <source>
        <dbReference type="Proteomes" id="UP001372338"/>
    </source>
</evidence>
<protein>
    <submittedName>
        <fullName evidence="2">Uncharacterized protein</fullName>
    </submittedName>
</protein>
<name>A0AAN9E4S7_CROPI</name>
<keyword evidence="3" id="KW-1185">Reference proteome</keyword>
<dbReference type="Proteomes" id="UP001372338">
    <property type="component" value="Unassembled WGS sequence"/>
</dbReference>